<feature type="domain" description="Microcin J25-processing protein McjB C-terminal" evidence="1">
    <location>
        <begin position="111"/>
        <end position="212"/>
    </location>
</feature>
<name>A0A2X1BCX1_BREVE</name>
<evidence type="ECO:0000313" key="3">
    <source>
        <dbReference type="Proteomes" id="UP000251186"/>
    </source>
</evidence>
<evidence type="ECO:0000259" key="1">
    <source>
        <dbReference type="Pfam" id="PF13471"/>
    </source>
</evidence>
<reference evidence="2 3" key="1">
    <citation type="submission" date="2018-06" db="EMBL/GenBank/DDBJ databases">
        <authorList>
            <consortium name="Pathogen Informatics"/>
            <person name="Doyle S."/>
        </authorList>
    </citation>
    <scope>NUCLEOTIDE SEQUENCE [LARGE SCALE GENOMIC DNA]</scope>
    <source>
        <strain evidence="2 3">NCTC11166</strain>
    </source>
</reference>
<organism evidence="2 3">
    <name type="scientific">Brevundimonas vesicularis</name>
    <name type="common">Pseudomonas vesicularis</name>
    <dbReference type="NCBI Taxonomy" id="41276"/>
    <lineage>
        <taxon>Bacteria</taxon>
        <taxon>Pseudomonadati</taxon>
        <taxon>Pseudomonadota</taxon>
        <taxon>Alphaproteobacteria</taxon>
        <taxon>Caulobacterales</taxon>
        <taxon>Caulobacteraceae</taxon>
        <taxon>Brevundimonas</taxon>
    </lineage>
</organism>
<sequence>MTADLWCHPNIYLTVVDEDVVVLDVAGDRYDCLLGAASLLQPEADGRIGLADVSIMDELRTAGLAGDLAPNPARRPIVPPTRELTPASRPPRSEMVRAAFAWIVATLIFRGKPISVLVDYHKALRGRAEEQDEAWLADLAGAARRVRPWIPFEGECLQRSFQLRCYLASRGVAADWIFGVRTWPFSAHCWLQIGDLVVGDRLERVRRYAPILRA</sequence>
<accession>A0A2X1BCX1</accession>
<dbReference type="InterPro" id="IPR032708">
    <property type="entry name" value="McjB_C"/>
</dbReference>
<dbReference type="EMBL" id="UAQP01000014">
    <property type="protein sequence ID" value="SPU55233.1"/>
    <property type="molecule type" value="Genomic_DNA"/>
</dbReference>
<gene>
    <name evidence="2" type="ORF">NCTC11166_02628</name>
</gene>
<dbReference type="NCBIfam" id="NF033537">
    <property type="entry name" value="lasso_biosyn_B2"/>
    <property type="match status" value="1"/>
</dbReference>
<proteinExistence type="predicted"/>
<dbReference type="AlphaFoldDB" id="A0A2X1BCX1"/>
<dbReference type="InterPro" id="IPR053521">
    <property type="entry name" value="McjB-like"/>
</dbReference>
<evidence type="ECO:0000313" key="2">
    <source>
        <dbReference type="EMBL" id="SPU55233.1"/>
    </source>
</evidence>
<protein>
    <recommendedName>
        <fullName evidence="1">Microcin J25-processing protein McjB C-terminal domain-containing protein</fullName>
    </recommendedName>
</protein>
<dbReference type="Pfam" id="PF13471">
    <property type="entry name" value="Transglut_core3"/>
    <property type="match status" value="1"/>
</dbReference>
<dbReference type="Proteomes" id="UP000251186">
    <property type="component" value="Unassembled WGS sequence"/>
</dbReference>